<dbReference type="AlphaFoldDB" id="A0A1E3WEA1"/>
<reference evidence="2 3" key="1">
    <citation type="journal article" date="2016" name="Environ. Microbiol.">
        <title>New Methyloceanibacter diversity from North Sea sediments includes methanotroph containing solely the soluble methane monooxygenase.</title>
        <authorList>
            <person name="Vekeman B."/>
            <person name="Kerckhof F.M."/>
            <person name="Cremers G."/>
            <person name="de Vos P."/>
            <person name="Vandamme P."/>
            <person name="Boon N."/>
            <person name="Op den Camp H.J."/>
            <person name="Heylen K."/>
        </authorList>
    </citation>
    <scope>NUCLEOTIDE SEQUENCE [LARGE SCALE GENOMIC DNA]</scope>
    <source>
        <strain evidence="2 3">R-67177</strain>
    </source>
</reference>
<dbReference type="Proteomes" id="UP000095042">
    <property type="component" value="Unassembled WGS sequence"/>
</dbReference>
<evidence type="ECO:0000256" key="1">
    <source>
        <dbReference type="SAM" id="Phobius"/>
    </source>
</evidence>
<evidence type="ECO:0000313" key="2">
    <source>
        <dbReference type="EMBL" id="ODS04148.1"/>
    </source>
</evidence>
<feature type="transmembrane region" description="Helical" evidence="1">
    <location>
        <begin position="12"/>
        <end position="29"/>
    </location>
</feature>
<keyword evidence="1" id="KW-1133">Transmembrane helix</keyword>
<feature type="transmembrane region" description="Helical" evidence="1">
    <location>
        <begin position="49"/>
        <end position="68"/>
    </location>
</feature>
<keyword evidence="1" id="KW-0472">Membrane</keyword>
<accession>A0A1E3WEA1</accession>
<gene>
    <name evidence="2" type="ORF">AUC71_05530</name>
</gene>
<sequence>MSHSFGSGAGEALIVVGIVFIVAATIRFVRTGLLLDDAKIHAPGIVLELSLSVILAILLIAASIPLILPRF</sequence>
<keyword evidence="1" id="KW-0812">Transmembrane</keyword>
<evidence type="ECO:0000313" key="3">
    <source>
        <dbReference type="Proteomes" id="UP000095042"/>
    </source>
</evidence>
<protein>
    <submittedName>
        <fullName evidence="2">Uncharacterized protein</fullName>
    </submittedName>
</protein>
<comment type="caution">
    <text evidence="2">The sequence shown here is derived from an EMBL/GenBank/DDBJ whole genome shotgun (WGS) entry which is preliminary data.</text>
</comment>
<proteinExistence type="predicted"/>
<name>A0A1E3WEA1_9HYPH</name>
<dbReference type="EMBL" id="LPWD01000007">
    <property type="protein sequence ID" value="ODS04148.1"/>
    <property type="molecule type" value="Genomic_DNA"/>
</dbReference>
<keyword evidence="3" id="KW-1185">Reference proteome</keyword>
<organism evidence="2 3">
    <name type="scientific">Methyloceanibacter marginalis</name>
    <dbReference type="NCBI Taxonomy" id="1774971"/>
    <lineage>
        <taxon>Bacteria</taxon>
        <taxon>Pseudomonadati</taxon>
        <taxon>Pseudomonadota</taxon>
        <taxon>Alphaproteobacteria</taxon>
        <taxon>Hyphomicrobiales</taxon>
        <taxon>Hyphomicrobiaceae</taxon>
        <taxon>Methyloceanibacter</taxon>
    </lineage>
</organism>